<name>A0A7D6Z2G4_9NOCA</name>
<dbReference type="InterPro" id="IPR013736">
    <property type="entry name" value="Xaa-Pro_dipept_C"/>
</dbReference>
<dbReference type="NCBIfam" id="TIGR00976">
    <property type="entry name" value="CocE_NonD"/>
    <property type="match status" value="1"/>
</dbReference>
<dbReference type="InterPro" id="IPR008979">
    <property type="entry name" value="Galactose-bd-like_sf"/>
</dbReference>
<dbReference type="AlphaFoldDB" id="A0A7D6Z2G4"/>
<dbReference type="SUPFAM" id="SSF49785">
    <property type="entry name" value="Galactose-binding domain-like"/>
    <property type="match status" value="1"/>
</dbReference>
<keyword evidence="1 3" id="KW-0378">Hydrolase</keyword>
<dbReference type="InterPro" id="IPR029058">
    <property type="entry name" value="AB_hydrolase_fold"/>
</dbReference>
<dbReference type="InterPro" id="IPR050585">
    <property type="entry name" value="Xaa-Pro_dipeptidyl-ppase/CocE"/>
</dbReference>
<dbReference type="GO" id="GO:0008239">
    <property type="term" value="F:dipeptidyl-peptidase activity"/>
    <property type="evidence" value="ECO:0007669"/>
    <property type="project" value="InterPro"/>
</dbReference>
<dbReference type="InterPro" id="IPR000383">
    <property type="entry name" value="Xaa-Pro-like_dom"/>
</dbReference>
<evidence type="ECO:0000313" key="3">
    <source>
        <dbReference type="EMBL" id="QLY29204.1"/>
    </source>
</evidence>
<proteinExistence type="predicted"/>
<dbReference type="RefSeq" id="WP_181580409.1">
    <property type="nucleotide sequence ID" value="NZ_CP059399.1"/>
</dbReference>
<reference evidence="3 4" key="1">
    <citation type="submission" date="2020-07" db="EMBL/GenBank/DDBJ databases">
        <authorList>
            <person name="Zhuang K."/>
            <person name="Ran Y."/>
        </authorList>
    </citation>
    <scope>NUCLEOTIDE SEQUENCE [LARGE SCALE GENOMIC DNA]</scope>
    <source>
        <strain evidence="3 4">WCH-YHL-001</strain>
    </source>
</reference>
<evidence type="ECO:0000256" key="1">
    <source>
        <dbReference type="ARBA" id="ARBA00022801"/>
    </source>
</evidence>
<keyword evidence="4" id="KW-1185">Reference proteome</keyword>
<dbReference type="Gene3D" id="2.60.120.260">
    <property type="entry name" value="Galactose-binding domain-like"/>
    <property type="match status" value="1"/>
</dbReference>
<gene>
    <name evidence="3" type="ORF">H0264_28525</name>
</gene>
<dbReference type="PANTHER" id="PTHR43056">
    <property type="entry name" value="PEPTIDASE S9 PROLYL OLIGOPEPTIDASE"/>
    <property type="match status" value="1"/>
</dbReference>
<protein>
    <submittedName>
        <fullName evidence="3">CocE/NonD family hydrolase</fullName>
    </submittedName>
</protein>
<organism evidence="3 4">
    <name type="scientific">Nocardia huaxiensis</name>
    <dbReference type="NCBI Taxonomy" id="2755382"/>
    <lineage>
        <taxon>Bacteria</taxon>
        <taxon>Bacillati</taxon>
        <taxon>Actinomycetota</taxon>
        <taxon>Actinomycetes</taxon>
        <taxon>Mycobacteriales</taxon>
        <taxon>Nocardiaceae</taxon>
        <taxon>Nocardia</taxon>
    </lineage>
</organism>
<dbReference type="Gene3D" id="3.40.50.1820">
    <property type="entry name" value="alpha/beta hydrolase"/>
    <property type="match status" value="1"/>
</dbReference>
<dbReference type="InterPro" id="IPR005674">
    <property type="entry name" value="CocE/Ser_esterase"/>
</dbReference>
<dbReference type="Pfam" id="PF08530">
    <property type="entry name" value="PepX_C"/>
    <property type="match status" value="1"/>
</dbReference>
<accession>A0A7D6Z2G4</accession>
<dbReference type="PANTHER" id="PTHR43056:SF10">
    <property type="entry name" value="COCE_NOND FAMILY, PUTATIVE (AFU_ORTHOLOGUE AFUA_7G00600)-RELATED"/>
    <property type="match status" value="1"/>
</dbReference>
<evidence type="ECO:0000313" key="4">
    <source>
        <dbReference type="Proteomes" id="UP000515512"/>
    </source>
</evidence>
<dbReference type="SUPFAM" id="SSF53474">
    <property type="entry name" value="alpha/beta-Hydrolases"/>
    <property type="match status" value="1"/>
</dbReference>
<dbReference type="KEGG" id="nhu:H0264_28525"/>
<sequence>MAAPNAPAAVALSPYTRFDIGPGQYPAVHLDTTVTIPMSDGVVLCADLIRPAHHRSTPVDGAFPVVVNFTPYNRMGNRQAARIARLAQRAGRAVRASDRRRFTGRDLLHTPAGGAVDVWATNRTLVSRGYVSLVVDVRGTGSSTGAWDFFSPREHRDYRETVAWIREQPWCDGHVAATGVSYGGIAALAAAGQQPEGLDAVFAIVAGEDPVRELGLTGGVPTPGMAVWLAAVNAGKFLPSPRGMIRNKVLRQYLRDRLADPFSGLGRARQIALSDGHPDAFLNDEWAQRLPVLENITAATWIQGGWHDVYNRSNFRMFDRLDLPTGSKQVMVDDCYHISFGGGFGDPGNPAPLDELQCAWFDRWLKGIDNGIDGYGPVTVRRQGGGGWISRPRFPDPAARVRRLYLDPDPSGAAAHAGIDAGLADTPPDYATRLPVPAGRGSLASNNTALMTTGAATLLGRRFGSDDRRAEAGAVTFTTPPLAADLVLSGPLNLHLWVEAAGTDAFWSVTVTDVEPDGASAALTRGALLSSLRAVDEKGSTYVGDELIFPLHTLRSDSVLPVVPGEPFAIDIEINPTEAVLRAGHRLRVAVAPASVPRHFLPPALKRKIKGQTIIIDPDHPSYLSFLAVEQDSPGGVPLA</sequence>
<feature type="domain" description="Xaa-Pro dipeptidyl-peptidase C-terminal" evidence="2">
    <location>
        <begin position="358"/>
        <end position="625"/>
    </location>
</feature>
<dbReference type="Proteomes" id="UP000515512">
    <property type="component" value="Chromosome"/>
</dbReference>
<dbReference type="EMBL" id="CP059399">
    <property type="protein sequence ID" value="QLY29204.1"/>
    <property type="molecule type" value="Genomic_DNA"/>
</dbReference>
<dbReference type="Pfam" id="PF02129">
    <property type="entry name" value="Peptidase_S15"/>
    <property type="match status" value="1"/>
</dbReference>
<evidence type="ECO:0000259" key="2">
    <source>
        <dbReference type="SMART" id="SM00939"/>
    </source>
</evidence>
<dbReference type="SMART" id="SM00939">
    <property type="entry name" value="PepX_C"/>
    <property type="match status" value="1"/>
</dbReference>